<feature type="transmembrane region" description="Helical" evidence="3">
    <location>
        <begin position="70"/>
        <end position="87"/>
    </location>
</feature>
<dbReference type="InterPro" id="IPR001789">
    <property type="entry name" value="Sig_transdc_resp-reg_receiver"/>
</dbReference>
<keyword evidence="7" id="KW-1185">Reference proteome</keyword>
<keyword evidence="3" id="KW-0812">Transmembrane</keyword>
<dbReference type="Pfam" id="PF13188">
    <property type="entry name" value="PAS_8"/>
    <property type="match status" value="1"/>
</dbReference>
<feature type="modified residue" description="4-aspartylphosphate" evidence="2">
    <location>
        <position position="805"/>
    </location>
</feature>
<feature type="transmembrane region" description="Helical" evidence="3">
    <location>
        <begin position="46"/>
        <end position="64"/>
    </location>
</feature>
<evidence type="ECO:0000256" key="2">
    <source>
        <dbReference type="PROSITE-ProRule" id="PRU00169"/>
    </source>
</evidence>
<gene>
    <name evidence="6" type="ORF">BSTOLATCC_MIC36143</name>
</gene>
<feature type="domain" description="PAS" evidence="5">
    <location>
        <begin position="192"/>
        <end position="264"/>
    </location>
</feature>
<dbReference type="GO" id="GO:0000160">
    <property type="term" value="P:phosphorelay signal transduction system"/>
    <property type="evidence" value="ECO:0007669"/>
    <property type="project" value="InterPro"/>
</dbReference>
<evidence type="ECO:0000256" key="1">
    <source>
        <dbReference type="ARBA" id="ARBA00022553"/>
    </source>
</evidence>
<dbReference type="PROSITE" id="PS50112">
    <property type="entry name" value="PAS"/>
    <property type="match status" value="1"/>
</dbReference>
<dbReference type="SUPFAM" id="SSF52172">
    <property type="entry name" value="CheY-like"/>
    <property type="match status" value="1"/>
</dbReference>
<dbReference type="PROSITE" id="PS50110">
    <property type="entry name" value="RESPONSE_REGULATORY"/>
    <property type="match status" value="1"/>
</dbReference>
<feature type="domain" description="Response regulatory" evidence="4">
    <location>
        <begin position="751"/>
        <end position="873"/>
    </location>
</feature>
<dbReference type="Proteomes" id="UP001162131">
    <property type="component" value="Unassembled WGS sequence"/>
</dbReference>
<dbReference type="PANTHER" id="PTHR43719:SF28">
    <property type="entry name" value="PEROXIDE STRESS-ACTIVATED HISTIDINE KINASE MAK1-RELATED"/>
    <property type="match status" value="1"/>
</dbReference>
<dbReference type="Pfam" id="PF00072">
    <property type="entry name" value="Response_reg"/>
    <property type="match status" value="1"/>
</dbReference>
<evidence type="ECO:0000259" key="5">
    <source>
        <dbReference type="PROSITE" id="PS50112"/>
    </source>
</evidence>
<dbReference type="SUPFAM" id="SSF55874">
    <property type="entry name" value="ATPase domain of HSP90 chaperone/DNA topoisomerase II/histidine kinase"/>
    <property type="match status" value="1"/>
</dbReference>
<organism evidence="6 7">
    <name type="scientific">Blepharisma stoltei</name>
    <dbReference type="NCBI Taxonomy" id="1481888"/>
    <lineage>
        <taxon>Eukaryota</taxon>
        <taxon>Sar</taxon>
        <taxon>Alveolata</taxon>
        <taxon>Ciliophora</taxon>
        <taxon>Postciliodesmatophora</taxon>
        <taxon>Heterotrichea</taxon>
        <taxon>Heterotrichida</taxon>
        <taxon>Blepharismidae</taxon>
        <taxon>Blepharisma</taxon>
    </lineage>
</organism>
<proteinExistence type="predicted"/>
<evidence type="ECO:0008006" key="8">
    <source>
        <dbReference type="Google" id="ProtNLM"/>
    </source>
</evidence>
<evidence type="ECO:0000313" key="7">
    <source>
        <dbReference type="Proteomes" id="UP001162131"/>
    </source>
</evidence>
<accession>A0AAU9JFD0</accession>
<dbReference type="InterPro" id="IPR000014">
    <property type="entry name" value="PAS"/>
</dbReference>
<dbReference type="AlphaFoldDB" id="A0AAU9JFD0"/>
<dbReference type="Gene3D" id="3.40.50.2300">
    <property type="match status" value="1"/>
</dbReference>
<feature type="transmembrane region" description="Helical" evidence="3">
    <location>
        <begin position="147"/>
        <end position="171"/>
    </location>
</feature>
<dbReference type="Gene3D" id="3.30.450.20">
    <property type="entry name" value="PAS domain"/>
    <property type="match status" value="1"/>
</dbReference>
<dbReference type="Gene3D" id="3.30.565.10">
    <property type="entry name" value="Histidine kinase-like ATPase, C-terminal domain"/>
    <property type="match status" value="1"/>
</dbReference>
<keyword evidence="1 2" id="KW-0597">Phosphoprotein</keyword>
<dbReference type="InterPro" id="IPR050956">
    <property type="entry name" value="2C_system_His_kinase"/>
</dbReference>
<evidence type="ECO:0000313" key="6">
    <source>
        <dbReference type="EMBL" id="CAG9324351.1"/>
    </source>
</evidence>
<dbReference type="EMBL" id="CAJZBQ010000036">
    <property type="protein sequence ID" value="CAG9324351.1"/>
    <property type="molecule type" value="Genomic_DNA"/>
</dbReference>
<evidence type="ECO:0000259" key="4">
    <source>
        <dbReference type="PROSITE" id="PS50110"/>
    </source>
</evidence>
<comment type="caution">
    <text evidence="6">The sequence shown here is derived from an EMBL/GenBank/DDBJ whole genome shotgun (WGS) entry which is preliminary data.</text>
</comment>
<reference evidence="6" key="1">
    <citation type="submission" date="2021-09" db="EMBL/GenBank/DDBJ databases">
        <authorList>
            <consortium name="AG Swart"/>
            <person name="Singh M."/>
            <person name="Singh A."/>
            <person name="Seah K."/>
            <person name="Emmerich C."/>
        </authorList>
    </citation>
    <scope>NUCLEOTIDE SEQUENCE</scope>
    <source>
        <strain evidence="6">ATCC30299</strain>
    </source>
</reference>
<dbReference type="InterPro" id="IPR036890">
    <property type="entry name" value="HATPase_C_sf"/>
</dbReference>
<evidence type="ECO:0000256" key="3">
    <source>
        <dbReference type="SAM" id="Phobius"/>
    </source>
</evidence>
<keyword evidence="3" id="KW-1133">Transmembrane helix</keyword>
<dbReference type="PANTHER" id="PTHR43719">
    <property type="entry name" value="TWO-COMPONENT HISTIDINE KINASE"/>
    <property type="match status" value="1"/>
</dbReference>
<dbReference type="SMART" id="SM00448">
    <property type="entry name" value="REC"/>
    <property type="match status" value="1"/>
</dbReference>
<dbReference type="CDD" id="cd17546">
    <property type="entry name" value="REC_hyHK_CKI1_RcsC-like"/>
    <property type="match status" value="1"/>
</dbReference>
<sequence>MKNKSFLCKKNLYLKSRKFTQAWHLAFKDFSSESKYLYEIGMQQKFSMNVISCWAVIGLSLGLLCGHMDFISYIYFITGLAPFLPFIRFNNYFQRILTEFFCFYFLRTYIGQSSISECLGAQFPSFVLNLYLLKKWSYSSIIFGAEYLLICIINNIYPAGLILSSITYTIFIACLEKQLRDLWRIYTAFKKSEGSYFELFQSSPHPIFILQSGGKIIFHNKSAMKLLEIYSNKSKEFDDNFESFFGDDDKPYIRNLIQTGLSGEYCVDEFIIQDIKRPDPLHSLGLLISAEHISWQSENCVKIICVDISSYAISRQQIINNCQTLEAAFERMAFTAAMIYQSKTSLNRGTLTTINSLHNSLKNNLLIQQYLSSRISAQRTNFDLNIEIQNSIELAYLQASEKEISLTYTRDQGLPNCVNGYRSFHNQLVYTMLSYIISHSEDHSNIYLLIEVATAVQKDITVNYKFTFRSSKIADDELNYLFQKSISQRKQFSDFILSIKEFGSGMAIFESMLHILKGSITETTISDTEIGKCIISFRLPFTTIERESPTKLLRLSTSGSITETPLTVKWRPNIKYEHDMLSRYPVDETVILKEQIQTIKNKKKKEVFQIQIINQIGANLIEERFMPRISISRVRTPTQSLSSDEEISSGSEDWEDNENAINIDCKCNSCEILSNGSQILSDYIIHSSSLSRKYYRLKAKKTEILRSRKVKFSSKNNHFPIIIDRDIFSVKKFLFHEGRKESLCFDVGINSVLVVDDDEQQREILENFIKNMKWSVDFARDGYGAIKMFESYASQGFVYKVIFMDIIMPKLDGLKATQKIREIEAKFHYPRTFICGLSGDKDARQKAEAAGMDNFLMKPTAYRTIKELLDSRQKGSGSSLT</sequence>
<dbReference type="InterPro" id="IPR011006">
    <property type="entry name" value="CheY-like_superfamily"/>
</dbReference>
<keyword evidence="3" id="KW-0472">Membrane</keyword>
<dbReference type="InterPro" id="IPR035965">
    <property type="entry name" value="PAS-like_dom_sf"/>
</dbReference>
<name>A0AAU9JFD0_9CILI</name>
<protein>
    <recommendedName>
        <fullName evidence="8">Response regulatory domain-containing protein</fullName>
    </recommendedName>
</protein>
<dbReference type="SUPFAM" id="SSF55785">
    <property type="entry name" value="PYP-like sensor domain (PAS domain)"/>
    <property type="match status" value="1"/>
</dbReference>